<name>A0ABT3L294_9CYAN</name>
<sequence length="898" mass="100992">MLKRSRLLGNVTTESLENHYYKEIRPKLYELHGSHAQHGTRTGRSLAEHLDSACQFVLTVSKLAKVTEDKRGCILAATAVHDLNKLAEDGRNVKTLARDKTFLQEQLGRAAVAELVKTDEDLELIRRLIERHSGHNASDGLRFLPEDNNIKRWAAMLIGADLFDLGIDKKKRISKVETELTVALGRNIQLFEITLSEERGYLTSLLLVACEEILHRHGLHTLAINPNGQIFLGDSFPTENIIPKIAQRWQKKINGVFSSNVEQLVKATKDGIKVNDQAVQQNPDAALDQVDALLVKKSNTYKADKLAQDIAKYGGDAGEEAVKLAEQLGLYPVSNAEEFAFSEGLKAIYLSYREAKISPKDAWDRISKQLDISPERRDALEPFNAQYGRSLFAASVVATKGMEGIQAALKDSFDLRQTEENEVPEDLIIAVQRLLNLSQRNEWNGFSEFNSYIEANPRQRCSLGTTSSQISELISNQMPPGTKVQSFSNRLPGGMSAEPKRRGDNLAALSYQLLAIGANFPKAGKQDPTYLHFALPQGSSPELKAIWRKWLEDKASTNADGGTVTVDELQLYRDNIVAFQANKVVGAALPKRPDLIQSTVIIPIVWGEVNSSLALLKSLRLALELALALDFGFPFVLGGNLEIEPHWELFGRVEGIPSALQALLGNGQYYRDGQLSDKVRANALTAEKVLERLQCLGKLTISVASLQKKDDCLYDLARAVQRPLQLYYVLLRWVLREQDEPNLEATWNKVKQPLTTLLESLMSEEHDQISYYLKTAAMIAETAKLRGSSFRRTSQAEPFSEFIKAVRSRKSHLDWDTVFASLVQQYHTRLDRIREHGVGATKYEQIKQFYQVLRQMFDEVYNDRPERLLSDSKTLEAAYLFFLQEARQDLKINEEKAE</sequence>
<accession>A0ABT3L294</accession>
<dbReference type="EMBL" id="JAIHOM010000017">
    <property type="protein sequence ID" value="MCW6035630.1"/>
    <property type="molecule type" value="Genomic_DNA"/>
</dbReference>
<evidence type="ECO:0008006" key="3">
    <source>
        <dbReference type="Google" id="ProtNLM"/>
    </source>
</evidence>
<evidence type="ECO:0000313" key="2">
    <source>
        <dbReference type="Proteomes" id="UP001526426"/>
    </source>
</evidence>
<gene>
    <name evidence="1" type="ORF">K4A83_05000</name>
</gene>
<dbReference type="Proteomes" id="UP001526426">
    <property type="component" value="Unassembled WGS sequence"/>
</dbReference>
<proteinExistence type="predicted"/>
<protein>
    <recommendedName>
        <fullName evidence="3">CRISPR-associated protein Csc3</fullName>
    </recommendedName>
</protein>
<comment type="caution">
    <text evidence="1">The sequence shown here is derived from an EMBL/GenBank/DDBJ whole genome shotgun (WGS) entry which is preliminary data.</text>
</comment>
<keyword evidence="2" id="KW-1185">Reference proteome</keyword>
<organism evidence="1 2">
    <name type="scientific">Spirulina subsalsa FACHB-351</name>
    <dbReference type="NCBI Taxonomy" id="234711"/>
    <lineage>
        <taxon>Bacteria</taxon>
        <taxon>Bacillati</taxon>
        <taxon>Cyanobacteriota</taxon>
        <taxon>Cyanophyceae</taxon>
        <taxon>Spirulinales</taxon>
        <taxon>Spirulinaceae</taxon>
        <taxon>Spirulina</taxon>
    </lineage>
</organism>
<evidence type="ECO:0000313" key="1">
    <source>
        <dbReference type="EMBL" id="MCW6035630.1"/>
    </source>
</evidence>
<reference evidence="1 2" key="1">
    <citation type="submission" date="2021-08" db="EMBL/GenBank/DDBJ databases">
        <title>Draft genome sequence of Spirulina subsalsa with high tolerance to salinity and hype-accumulation of phycocyanin.</title>
        <authorList>
            <person name="Pei H."/>
            <person name="Jiang L."/>
        </authorList>
    </citation>
    <scope>NUCLEOTIDE SEQUENCE [LARGE SCALE GENOMIC DNA]</scope>
    <source>
        <strain evidence="1 2">FACHB-351</strain>
    </source>
</reference>
<dbReference type="RefSeq" id="WP_265263339.1">
    <property type="nucleotide sequence ID" value="NZ_JAIHOM010000017.1"/>
</dbReference>